<name>A0A8S1W816_PAROT</name>
<keyword evidence="3" id="KW-1185">Reference proteome</keyword>
<evidence type="ECO:0000313" key="2">
    <source>
        <dbReference type="EMBL" id="CAD8184742.1"/>
    </source>
</evidence>
<accession>A0A8S1W816</accession>
<sequence>MSILEKNQNRKGQYQSYVRDKKQKDIDNIKSNRNQQISAKFSSQQEQLADLKCYIQLKKNGKNTLSCNFYNEPAVVFRLLCSYEIILIAVNAFFE</sequence>
<protein>
    <submittedName>
        <fullName evidence="2">Uncharacterized protein</fullName>
    </submittedName>
</protein>
<dbReference type="EMBL" id="CAJJDP010000083">
    <property type="protein sequence ID" value="CAD8184742.1"/>
    <property type="molecule type" value="Genomic_DNA"/>
</dbReference>
<feature type="region of interest" description="Disordered" evidence="1">
    <location>
        <begin position="1"/>
        <end position="25"/>
    </location>
</feature>
<gene>
    <name evidence="2" type="ORF">POCTA_138.1.T0840031</name>
</gene>
<comment type="caution">
    <text evidence="2">The sequence shown here is derived from an EMBL/GenBank/DDBJ whole genome shotgun (WGS) entry which is preliminary data.</text>
</comment>
<evidence type="ECO:0000256" key="1">
    <source>
        <dbReference type="SAM" id="MobiDB-lite"/>
    </source>
</evidence>
<dbReference type="Proteomes" id="UP000683925">
    <property type="component" value="Unassembled WGS sequence"/>
</dbReference>
<reference evidence="2" key="1">
    <citation type="submission" date="2021-01" db="EMBL/GenBank/DDBJ databases">
        <authorList>
            <consortium name="Genoscope - CEA"/>
            <person name="William W."/>
        </authorList>
    </citation>
    <scope>NUCLEOTIDE SEQUENCE</scope>
</reference>
<organism evidence="2 3">
    <name type="scientific">Paramecium octaurelia</name>
    <dbReference type="NCBI Taxonomy" id="43137"/>
    <lineage>
        <taxon>Eukaryota</taxon>
        <taxon>Sar</taxon>
        <taxon>Alveolata</taxon>
        <taxon>Ciliophora</taxon>
        <taxon>Intramacronucleata</taxon>
        <taxon>Oligohymenophorea</taxon>
        <taxon>Peniculida</taxon>
        <taxon>Parameciidae</taxon>
        <taxon>Paramecium</taxon>
    </lineage>
</organism>
<proteinExistence type="predicted"/>
<evidence type="ECO:0000313" key="3">
    <source>
        <dbReference type="Proteomes" id="UP000683925"/>
    </source>
</evidence>
<dbReference type="AlphaFoldDB" id="A0A8S1W816"/>